<dbReference type="FunFam" id="2.40.160.120:FF:000017">
    <property type="entry name" value="Oxysterol-binding protein homolog C2F12.05c"/>
    <property type="match status" value="1"/>
</dbReference>
<dbReference type="InterPro" id="IPR000648">
    <property type="entry name" value="Oxysterol-bd"/>
</dbReference>
<comment type="similarity">
    <text evidence="1 7">Belongs to the OSBP family.</text>
</comment>
<dbReference type="GO" id="GO:0006887">
    <property type="term" value="P:exocytosis"/>
    <property type="evidence" value="ECO:0007669"/>
    <property type="project" value="TreeGrafter"/>
</dbReference>
<dbReference type="SUPFAM" id="SSF144000">
    <property type="entry name" value="Oxysterol-binding protein-like"/>
    <property type="match status" value="1"/>
</dbReference>
<feature type="compositionally biased region" description="Low complexity" evidence="8">
    <location>
        <begin position="655"/>
        <end position="685"/>
    </location>
</feature>
<dbReference type="SUPFAM" id="SSF50729">
    <property type="entry name" value="PH domain-like"/>
    <property type="match status" value="1"/>
</dbReference>
<protein>
    <recommendedName>
        <fullName evidence="9">PH domain-containing protein</fullName>
    </recommendedName>
</protein>
<keyword evidence="5" id="KW-0446">Lipid-binding</keyword>
<dbReference type="FunCoup" id="A0A0C2WTY6">
    <property type="interactions" value="332"/>
</dbReference>
<dbReference type="InterPro" id="IPR037239">
    <property type="entry name" value="OSBP_sf"/>
</dbReference>
<dbReference type="Pfam" id="PF12796">
    <property type="entry name" value="Ank_2"/>
    <property type="match status" value="1"/>
</dbReference>
<evidence type="ECO:0000313" key="10">
    <source>
        <dbReference type="EMBL" id="KIL65222.1"/>
    </source>
</evidence>
<dbReference type="GO" id="GO:0006897">
    <property type="term" value="P:endocytosis"/>
    <property type="evidence" value="ECO:0007669"/>
    <property type="project" value="TreeGrafter"/>
</dbReference>
<feature type="region of interest" description="Disordered" evidence="8">
    <location>
        <begin position="358"/>
        <end position="393"/>
    </location>
</feature>
<evidence type="ECO:0000256" key="8">
    <source>
        <dbReference type="SAM" id="MobiDB-lite"/>
    </source>
</evidence>
<dbReference type="SMART" id="SM00233">
    <property type="entry name" value="PH"/>
    <property type="match status" value="1"/>
</dbReference>
<dbReference type="PROSITE" id="PS50003">
    <property type="entry name" value="PH_DOMAIN"/>
    <property type="match status" value="1"/>
</dbReference>
<keyword evidence="3" id="KW-0597">Phosphoprotein</keyword>
<keyword evidence="11" id="KW-1185">Reference proteome</keyword>
<evidence type="ECO:0000313" key="11">
    <source>
        <dbReference type="Proteomes" id="UP000054549"/>
    </source>
</evidence>
<evidence type="ECO:0000256" key="5">
    <source>
        <dbReference type="ARBA" id="ARBA00023121"/>
    </source>
</evidence>
<feature type="repeat" description="ANK" evidence="6">
    <location>
        <begin position="97"/>
        <end position="119"/>
    </location>
</feature>
<feature type="repeat" description="ANK" evidence="6">
    <location>
        <begin position="211"/>
        <end position="243"/>
    </location>
</feature>
<accession>A0A0C2WTY6</accession>
<feature type="compositionally biased region" description="Low complexity" evidence="8">
    <location>
        <begin position="889"/>
        <end position="900"/>
    </location>
</feature>
<dbReference type="GO" id="GO:0005886">
    <property type="term" value="C:plasma membrane"/>
    <property type="evidence" value="ECO:0007669"/>
    <property type="project" value="TreeGrafter"/>
</dbReference>
<dbReference type="SUPFAM" id="SSF48403">
    <property type="entry name" value="Ankyrin repeat"/>
    <property type="match status" value="1"/>
</dbReference>
<feature type="compositionally biased region" description="Polar residues" evidence="8">
    <location>
        <begin position="468"/>
        <end position="489"/>
    </location>
</feature>
<feature type="compositionally biased region" description="Polar residues" evidence="8">
    <location>
        <begin position="358"/>
        <end position="387"/>
    </location>
</feature>
<dbReference type="PANTHER" id="PTHR10972">
    <property type="entry name" value="OXYSTEROL-BINDING PROTEIN-RELATED"/>
    <property type="match status" value="1"/>
</dbReference>
<dbReference type="SMART" id="SM00248">
    <property type="entry name" value="ANK"/>
    <property type="match status" value="3"/>
</dbReference>
<feature type="region of interest" description="Disordered" evidence="8">
    <location>
        <begin position="814"/>
        <end position="907"/>
    </location>
</feature>
<dbReference type="PROSITE" id="PS50088">
    <property type="entry name" value="ANK_REPEAT"/>
    <property type="match status" value="2"/>
</dbReference>
<keyword evidence="6" id="KW-0040">ANK repeat</keyword>
<dbReference type="Gene3D" id="2.40.160.120">
    <property type="match status" value="1"/>
</dbReference>
<dbReference type="Pfam" id="PF00169">
    <property type="entry name" value="PH"/>
    <property type="match status" value="1"/>
</dbReference>
<dbReference type="GO" id="GO:0030011">
    <property type="term" value="P:maintenance of cell polarity"/>
    <property type="evidence" value="ECO:0007669"/>
    <property type="project" value="TreeGrafter"/>
</dbReference>
<dbReference type="PROSITE" id="PS50297">
    <property type="entry name" value="ANK_REP_REGION"/>
    <property type="match status" value="2"/>
</dbReference>
<dbReference type="InterPro" id="IPR001849">
    <property type="entry name" value="PH_domain"/>
</dbReference>
<dbReference type="STRING" id="946122.A0A0C2WTY6"/>
<dbReference type="InParanoid" id="A0A0C2WTY6"/>
<dbReference type="HOGENOM" id="CLU_001040_1_0_1"/>
<evidence type="ECO:0000256" key="2">
    <source>
        <dbReference type="ARBA" id="ARBA00022448"/>
    </source>
</evidence>
<reference evidence="10 11" key="1">
    <citation type="submission" date="2014-04" db="EMBL/GenBank/DDBJ databases">
        <title>Evolutionary Origins and Diversification of the Mycorrhizal Mutualists.</title>
        <authorList>
            <consortium name="DOE Joint Genome Institute"/>
            <consortium name="Mycorrhizal Genomics Consortium"/>
            <person name="Kohler A."/>
            <person name="Kuo A."/>
            <person name="Nagy L.G."/>
            <person name="Floudas D."/>
            <person name="Copeland A."/>
            <person name="Barry K.W."/>
            <person name="Cichocki N."/>
            <person name="Veneault-Fourrey C."/>
            <person name="LaButti K."/>
            <person name="Lindquist E.A."/>
            <person name="Lipzen A."/>
            <person name="Lundell T."/>
            <person name="Morin E."/>
            <person name="Murat C."/>
            <person name="Riley R."/>
            <person name="Ohm R."/>
            <person name="Sun H."/>
            <person name="Tunlid A."/>
            <person name="Henrissat B."/>
            <person name="Grigoriev I.V."/>
            <person name="Hibbett D.S."/>
            <person name="Martin F."/>
        </authorList>
    </citation>
    <scope>NUCLEOTIDE SEQUENCE [LARGE SCALE GENOMIC DNA]</scope>
    <source>
        <strain evidence="10 11">Koide BX008</strain>
    </source>
</reference>
<evidence type="ECO:0000256" key="3">
    <source>
        <dbReference type="ARBA" id="ARBA00022553"/>
    </source>
</evidence>
<feature type="compositionally biased region" description="Low complexity" evidence="8">
    <location>
        <begin position="495"/>
        <end position="505"/>
    </location>
</feature>
<feature type="domain" description="PH" evidence="9">
    <location>
        <begin position="280"/>
        <end position="417"/>
    </location>
</feature>
<feature type="region of interest" description="Disordered" evidence="8">
    <location>
        <begin position="594"/>
        <end position="620"/>
    </location>
</feature>
<feature type="region of interest" description="Disordered" evidence="8">
    <location>
        <begin position="456"/>
        <end position="505"/>
    </location>
</feature>
<dbReference type="GO" id="GO:0034727">
    <property type="term" value="P:piecemeal microautophagy of the nucleus"/>
    <property type="evidence" value="ECO:0007669"/>
    <property type="project" value="TreeGrafter"/>
</dbReference>
<evidence type="ECO:0000256" key="4">
    <source>
        <dbReference type="ARBA" id="ARBA00023055"/>
    </source>
</evidence>
<proteinExistence type="inferred from homology"/>
<dbReference type="GO" id="GO:0005829">
    <property type="term" value="C:cytosol"/>
    <property type="evidence" value="ECO:0007669"/>
    <property type="project" value="TreeGrafter"/>
</dbReference>
<sequence length="1411" mass="154873">MESEPIYQVKLLAALRSGDPALIHPFLAEICKDKKTLPVGSSTSVEHLSQAEGAGAQEIDTGAAALHLAIRCASVETVALLLAHRAISPNGTHPPGSGTTPLHLAASIGRVDIVNLLLEQESIDDTLKDGHGRTVKEVAKNKPVIRAIDDSRSLLNATFRSQLHSYILSPYAPSASTSRSVQQPLSPSGLVSLLESPRARYIDLSYIDEDSGTSLLHEAARRKDLRLIELAVRAGADVFVRNRKGKTAYEGAGKDDPVRVFLRQYANHDNTLIHSPNNELPTLKGYLNKYTNVAKGYNTRWFVLRNGILSYYRHQEDETVTSRGSISMKNAILKSTNDRLRFEVHSVPTFRTNSFYATSPQTPTYRSTAGDSPLQTSIPSPGNTKDTSGGGTQKWYMKANHPVEAARWTTAIERSIQYFKQAPKEREKAEKDRELKGIGAGLGFGLGSVSDMEMGIRKSGESHRSAHKSINSFGATQDPTYSGKSTNAPDTPGGSSSNHSQTLSSLPSFLRKAARSGGNMVREVRDKASLSKDMSKSWGTISGGHAAKNSAHSISMFAAEAVHSTTTPEPLVTSDGACVGGDEDEREDYLGEGVEEAEEDVSSLADSISRGGTKDSPPYENGFVLHANSVTAQLELTMQLAASLSTLPPPLPLSSFSPIQSSSTSSSSKSQLHQPSSSASSKSPLSSPPQPSIPLSASMQLHTALADSLSTLDELVRDYNKMVNERERWFKKKLGEEKGRQKVWEESLKVVVKEGEDLEKELKKRSRRRGSAFLGVGVRPAIGAAVWSGGDQETTLGGFKAVPTTTTTPIVGAIKESPTEAGTRVASPSMTEQPEKEVTLMPAEKPPRPKIQTKPDSIVPGRPVSRGSMLSSPPATSLNTMSKIRRRSSLSIPAPAASPATYEDGGEAYTTDEEDEFFDAIESNTLPNLVVHASLAPTPSNLSRVSSISVLFDVACYSGYEKLRPRLKLSADNRPSTSLWSVLKGSIGKDLTKISFPVFFNEPTSMLQRMAEDMEFSECLDAAAKESDPLMRIAYVAAFAMSNYSSTIGRIAKPFNPMLSETFEYVRLDKQYRYISEQVSHHPPISACWSESPLWCYYGEVDAQNKFMGKSFEIRPTGIAHVELILPEFLGPGYPKASYKYGAGKVKEHYTWKKVTTNVSGFIFGSPTIDHYGDMVVTNHRTGDQCVLTFKPRGWRGKDAYEITGRVTDKDGNEVYDIAGRWNSQLVAKRCGHENDILDPDMKVNSPIHDGSNSPLAGSTEFILLWRNSEKPKDSPFNLTPFAITLNDCPRETLRPYLAPTDCRLRPDQRAFELGKYDLANTLKIMQEEKQRAVRKAREEGRVPPHRPRWFVAETDGDTGERVWSPVRIKDGGEFEYWVQREKVHNEGGRTEKWTCVDDIFIEEPQEIKGL</sequence>
<dbReference type="InterPro" id="IPR002110">
    <property type="entry name" value="Ankyrin_rpt"/>
</dbReference>
<feature type="compositionally biased region" description="Polar residues" evidence="8">
    <location>
        <begin position="868"/>
        <end position="882"/>
    </location>
</feature>
<keyword evidence="4" id="KW-0445">Lipid transport</keyword>
<name>A0A0C2WTY6_AMAMK</name>
<dbReference type="InterPro" id="IPR011993">
    <property type="entry name" value="PH-like_dom_sf"/>
</dbReference>
<dbReference type="GO" id="GO:0005635">
    <property type="term" value="C:nuclear envelope"/>
    <property type="evidence" value="ECO:0007669"/>
    <property type="project" value="TreeGrafter"/>
</dbReference>
<dbReference type="InterPro" id="IPR036770">
    <property type="entry name" value="Ankyrin_rpt-contain_sf"/>
</dbReference>
<keyword evidence="2" id="KW-0813">Transport</keyword>
<evidence type="ECO:0000256" key="1">
    <source>
        <dbReference type="ARBA" id="ARBA00008842"/>
    </source>
</evidence>
<dbReference type="Gene3D" id="1.25.40.20">
    <property type="entry name" value="Ankyrin repeat-containing domain"/>
    <property type="match status" value="2"/>
</dbReference>
<dbReference type="Gene3D" id="2.30.29.30">
    <property type="entry name" value="Pleckstrin-homology domain (PH domain)/Phosphotyrosine-binding domain (PTB)"/>
    <property type="match status" value="1"/>
</dbReference>
<dbReference type="Proteomes" id="UP000054549">
    <property type="component" value="Unassembled WGS sequence"/>
</dbReference>
<dbReference type="Pfam" id="PF01237">
    <property type="entry name" value="Oxysterol_BP"/>
    <property type="match status" value="1"/>
</dbReference>
<evidence type="ECO:0000256" key="7">
    <source>
        <dbReference type="RuleBase" id="RU003844"/>
    </source>
</evidence>
<dbReference type="InterPro" id="IPR018494">
    <property type="entry name" value="Oxysterol-bd_CS"/>
</dbReference>
<dbReference type="EMBL" id="KN818243">
    <property type="protein sequence ID" value="KIL65222.1"/>
    <property type="molecule type" value="Genomic_DNA"/>
</dbReference>
<dbReference type="GO" id="GO:0097038">
    <property type="term" value="C:perinuclear endoplasmic reticulum"/>
    <property type="evidence" value="ECO:0007669"/>
    <property type="project" value="TreeGrafter"/>
</dbReference>
<gene>
    <name evidence="10" type="ORF">M378DRAFT_162151</name>
</gene>
<feature type="region of interest" description="Disordered" evidence="8">
    <location>
        <begin position="655"/>
        <end position="695"/>
    </location>
</feature>
<dbReference type="OrthoDB" id="1854502at2759"/>
<dbReference type="PANTHER" id="PTHR10972:SF205">
    <property type="entry name" value="OXYSTEROL-BINDING PROTEIN 1"/>
    <property type="match status" value="1"/>
</dbReference>
<organism evidence="10 11">
    <name type="scientific">Amanita muscaria (strain Koide BX008)</name>
    <dbReference type="NCBI Taxonomy" id="946122"/>
    <lineage>
        <taxon>Eukaryota</taxon>
        <taxon>Fungi</taxon>
        <taxon>Dikarya</taxon>
        <taxon>Basidiomycota</taxon>
        <taxon>Agaricomycotina</taxon>
        <taxon>Agaricomycetes</taxon>
        <taxon>Agaricomycetidae</taxon>
        <taxon>Agaricales</taxon>
        <taxon>Pluteineae</taxon>
        <taxon>Amanitaceae</taxon>
        <taxon>Amanita</taxon>
    </lineage>
</organism>
<evidence type="ECO:0000256" key="6">
    <source>
        <dbReference type="PROSITE-ProRule" id="PRU00023"/>
    </source>
</evidence>
<evidence type="ECO:0000259" key="9">
    <source>
        <dbReference type="PROSITE" id="PS50003"/>
    </source>
</evidence>
<dbReference type="PROSITE" id="PS01013">
    <property type="entry name" value="OSBP"/>
    <property type="match status" value="1"/>
</dbReference>
<dbReference type="GO" id="GO:0006869">
    <property type="term" value="P:lipid transport"/>
    <property type="evidence" value="ECO:0007669"/>
    <property type="project" value="UniProtKB-KW"/>
</dbReference>
<dbReference type="GO" id="GO:0032934">
    <property type="term" value="F:sterol binding"/>
    <property type="evidence" value="ECO:0007669"/>
    <property type="project" value="TreeGrafter"/>
</dbReference>